<dbReference type="Gene3D" id="2.130.10.10">
    <property type="entry name" value="YVTN repeat-like/Quinoprotein amine dehydrogenase"/>
    <property type="match status" value="1"/>
</dbReference>
<feature type="domain" description="Pyrrolo-quinoline quinone repeat" evidence="2">
    <location>
        <begin position="496"/>
        <end position="644"/>
    </location>
</feature>
<sequence length="808" mass="89286">MNITPIHISDVKRILLVLKMLFVKKLFVLVVLVLSAITSEASYTGRVLLDISEDAHIDKMHTGLEGVCVSDGLHVVKSDADGYYTLPGAKISRFIYITVPSGYKVVGTHYILVAEEKRTYDFTLQPYKRTLHNARFIQLADTETGKYSEWITDVKAYAANYDVGFIVHTGDVCYEDGLNFHAENVNSDSMGVPVYYCVGNHDLVKGDYGEQLFENLFGPPYYSFDAGNTHFIVTPMAGGDAKPSYTAHQIFEWMKNDLAQAAPDKNLVVFNHDLLTFGNEFILKGKNKQRINLSEHHLKAWIYGHWHINFMKKHGEAGPVSVCASTPDKGGIDHSPSNFLVYDINHVGDINVTPRYTFVNQQFSVVMSNALLASEGLSRNVSVNSYCSKAHVRSVEGVITDSQGNRSTISFQQNTDWNWSAVVSDSIRLGKEHSLYVAATFDDTTCIGTDVVTAHTNQGLSIKWLSNLQSNTWMARPLMVDNKVYVTTIDDFGMEKSGVHALDANSGKKLWSFKSHGSVKNSICYSKGMILCTDHFGTAYALDASDGQLVWEKQLGQRGLGAFVSGSVVKDGIYYTGFGNYLKAIDVESGDIIWENNAWSGGEGNTATMSVVKDVLVTGSNWKGLFVHHAAAGEVLWQMSELGFRFRSSSATCQNDTLFVASEKGIGLFNLYTGNLYQYIETPYDLQVATKPIIYKGLIIVGTSKDGLVAFDMKNGQEVWKVKCSEALFYTAPYSSLSSATVESAPELINEEIYFGASDGYLYRIQPHNGTVIQKINIGAPILSPVAPCNKGFILSDFGGSVYRFHIN</sequence>
<dbReference type="RefSeq" id="WP_212229454.1">
    <property type="nucleotide sequence ID" value="NZ_JAGUCN010000017.1"/>
</dbReference>
<dbReference type="InterPro" id="IPR018391">
    <property type="entry name" value="PQQ_b-propeller_rpt"/>
</dbReference>
<dbReference type="SUPFAM" id="SSF56300">
    <property type="entry name" value="Metallo-dependent phosphatases"/>
    <property type="match status" value="1"/>
</dbReference>
<name>A0ABS5KDW3_9BACT</name>
<reference evidence="4 5" key="1">
    <citation type="journal article" date="2014" name="Int. J. Syst. Evol. Microbiol.">
        <title>Carboxylicivirga gen. nov. in the family Marinilabiliaceae with two novel species, Carboxylicivirga mesophila sp. nov. and Carboxylicivirga taeanensis sp. nov., and reclassification of Cytophaga fermentans as Saccharicrinis fermentans gen. nov., comb. nov.</title>
        <authorList>
            <person name="Yang S.H."/>
            <person name="Seo H.S."/>
            <person name="Woo J.H."/>
            <person name="Oh H.M."/>
            <person name="Jang H."/>
            <person name="Lee J.H."/>
            <person name="Kim S.J."/>
            <person name="Kwon K.K."/>
        </authorList>
    </citation>
    <scope>NUCLEOTIDE SEQUENCE [LARGE SCALE GENOMIC DNA]</scope>
    <source>
        <strain evidence="4 5">JCM 18290</strain>
    </source>
</reference>
<evidence type="ECO:0000313" key="4">
    <source>
        <dbReference type="EMBL" id="MBS2212678.1"/>
    </source>
</evidence>
<dbReference type="Pfam" id="PF00149">
    <property type="entry name" value="Metallophos"/>
    <property type="match status" value="1"/>
</dbReference>
<feature type="domain" description="Calcineurin-like phosphoesterase" evidence="1">
    <location>
        <begin position="135"/>
        <end position="308"/>
    </location>
</feature>
<dbReference type="Pfam" id="PF16371">
    <property type="entry name" value="MetallophosN"/>
    <property type="match status" value="1"/>
</dbReference>
<evidence type="ECO:0000259" key="3">
    <source>
        <dbReference type="Pfam" id="PF16371"/>
    </source>
</evidence>
<protein>
    <submittedName>
        <fullName evidence="4">PQQ-binding-like beta-propeller repeat protein</fullName>
    </submittedName>
</protein>
<gene>
    <name evidence="4" type="ORF">KEM09_14765</name>
</gene>
<dbReference type="InterPro" id="IPR032285">
    <property type="entry name" value="Metallophos_N"/>
</dbReference>
<dbReference type="InterPro" id="IPR029052">
    <property type="entry name" value="Metallo-depent_PP-like"/>
</dbReference>
<keyword evidence="5" id="KW-1185">Reference proteome</keyword>
<accession>A0ABS5KDW3</accession>
<dbReference type="SUPFAM" id="SSF50998">
    <property type="entry name" value="Quinoprotein alcohol dehydrogenase-like"/>
    <property type="match status" value="1"/>
</dbReference>
<feature type="domain" description="Calcineurin-like phosphoesterase N-terminal" evidence="3">
    <location>
        <begin position="57"/>
        <end position="110"/>
    </location>
</feature>
<dbReference type="PANTHER" id="PTHR34512:SF30">
    <property type="entry name" value="OUTER MEMBRANE PROTEIN ASSEMBLY FACTOR BAMB"/>
    <property type="match status" value="1"/>
</dbReference>
<dbReference type="PANTHER" id="PTHR34512">
    <property type="entry name" value="CELL SURFACE PROTEIN"/>
    <property type="match status" value="1"/>
</dbReference>
<dbReference type="InterPro" id="IPR015943">
    <property type="entry name" value="WD40/YVTN_repeat-like_dom_sf"/>
</dbReference>
<evidence type="ECO:0000313" key="5">
    <source>
        <dbReference type="Proteomes" id="UP000721861"/>
    </source>
</evidence>
<proteinExistence type="predicted"/>
<dbReference type="InterPro" id="IPR004843">
    <property type="entry name" value="Calcineurin-like_PHP"/>
</dbReference>
<comment type="caution">
    <text evidence="4">The sequence shown here is derived from an EMBL/GenBank/DDBJ whole genome shotgun (WGS) entry which is preliminary data.</text>
</comment>
<evidence type="ECO:0000259" key="1">
    <source>
        <dbReference type="Pfam" id="PF00149"/>
    </source>
</evidence>
<evidence type="ECO:0000259" key="2">
    <source>
        <dbReference type="Pfam" id="PF13360"/>
    </source>
</evidence>
<organism evidence="4 5">
    <name type="scientific">Carboxylicivirga mesophila</name>
    <dbReference type="NCBI Taxonomy" id="1166478"/>
    <lineage>
        <taxon>Bacteria</taxon>
        <taxon>Pseudomonadati</taxon>
        <taxon>Bacteroidota</taxon>
        <taxon>Bacteroidia</taxon>
        <taxon>Marinilabiliales</taxon>
        <taxon>Marinilabiliaceae</taxon>
        <taxon>Carboxylicivirga</taxon>
    </lineage>
</organism>
<dbReference type="Gene3D" id="3.60.21.10">
    <property type="match status" value="1"/>
</dbReference>
<dbReference type="Pfam" id="PF13360">
    <property type="entry name" value="PQQ_2"/>
    <property type="match status" value="1"/>
</dbReference>
<dbReference type="Proteomes" id="UP000721861">
    <property type="component" value="Unassembled WGS sequence"/>
</dbReference>
<dbReference type="InterPro" id="IPR002372">
    <property type="entry name" value="PQQ_rpt_dom"/>
</dbReference>
<dbReference type="SMART" id="SM00564">
    <property type="entry name" value="PQQ"/>
    <property type="match status" value="6"/>
</dbReference>
<dbReference type="EMBL" id="JAGUCN010000017">
    <property type="protein sequence ID" value="MBS2212678.1"/>
    <property type="molecule type" value="Genomic_DNA"/>
</dbReference>
<dbReference type="InterPro" id="IPR011047">
    <property type="entry name" value="Quinoprotein_ADH-like_sf"/>
</dbReference>